<organism evidence="4 5">
    <name type="scientific">Mesobacterium hydrothermale</name>
    <dbReference type="NCBI Taxonomy" id="3111907"/>
    <lineage>
        <taxon>Bacteria</taxon>
        <taxon>Pseudomonadati</taxon>
        <taxon>Pseudomonadota</taxon>
        <taxon>Alphaproteobacteria</taxon>
        <taxon>Rhodobacterales</taxon>
        <taxon>Roseobacteraceae</taxon>
        <taxon>Mesobacterium</taxon>
    </lineage>
</organism>
<name>A0ABU6HEF9_9RHOB</name>
<evidence type="ECO:0000256" key="1">
    <source>
        <dbReference type="ARBA" id="ARBA00009013"/>
    </source>
</evidence>
<dbReference type="EMBL" id="JAYLLH010000006">
    <property type="protein sequence ID" value="MEC3860853.1"/>
    <property type="molecule type" value="Genomic_DNA"/>
</dbReference>
<dbReference type="InterPro" id="IPR003658">
    <property type="entry name" value="Anti-sigma_ant"/>
</dbReference>
<sequence length="112" mass="11957">MNLSGRRVGSAYVISVDEPRIDAAVAIQFKDQMRALTATATGRVVLDLSGVTFVDSSGLGAIVASMKQMDKGQTLELAGLMPNVHKVFELTRMNTVFRIHGDLDAALGRHAG</sequence>
<accession>A0ABU6HEF9</accession>
<gene>
    <name evidence="4" type="ORF">VK792_06115</name>
</gene>
<feature type="domain" description="STAS" evidence="3">
    <location>
        <begin position="21"/>
        <end position="110"/>
    </location>
</feature>
<proteinExistence type="inferred from homology"/>
<dbReference type="RefSeq" id="WP_326296484.1">
    <property type="nucleotide sequence ID" value="NZ_JAYLLH010000006.1"/>
</dbReference>
<evidence type="ECO:0000313" key="4">
    <source>
        <dbReference type="EMBL" id="MEC3860853.1"/>
    </source>
</evidence>
<dbReference type="InterPro" id="IPR036513">
    <property type="entry name" value="STAS_dom_sf"/>
</dbReference>
<dbReference type="PROSITE" id="PS50801">
    <property type="entry name" value="STAS"/>
    <property type="match status" value="1"/>
</dbReference>
<dbReference type="Proteomes" id="UP001348149">
    <property type="component" value="Unassembled WGS sequence"/>
</dbReference>
<dbReference type="NCBIfam" id="TIGR00377">
    <property type="entry name" value="ant_ant_sig"/>
    <property type="match status" value="1"/>
</dbReference>
<keyword evidence="5" id="KW-1185">Reference proteome</keyword>
<comment type="similarity">
    <text evidence="1 2">Belongs to the anti-sigma-factor antagonist family.</text>
</comment>
<reference evidence="4 5" key="1">
    <citation type="submission" date="2024-01" db="EMBL/GenBank/DDBJ databases">
        <title>Mesobacterium rodlantinim sp. nov., isolated from shallow sea hydrothermal systems off Kueishantao Island.</title>
        <authorList>
            <person name="Su Z."/>
            <person name="Tang K."/>
        </authorList>
    </citation>
    <scope>NUCLEOTIDE SEQUENCE [LARGE SCALE GENOMIC DNA]</scope>
    <source>
        <strain evidence="4 5">TK19101</strain>
    </source>
</reference>
<evidence type="ECO:0000256" key="2">
    <source>
        <dbReference type="RuleBase" id="RU003749"/>
    </source>
</evidence>
<protein>
    <recommendedName>
        <fullName evidence="2">Anti-sigma factor antagonist</fullName>
    </recommendedName>
</protein>
<dbReference type="SUPFAM" id="SSF52091">
    <property type="entry name" value="SpoIIaa-like"/>
    <property type="match status" value="1"/>
</dbReference>
<dbReference type="PANTHER" id="PTHR33495:SF2">
    <property type="entry name" value="ANTI-SIGMA FACTOR ANTAGONIST TM_1081-RELATED"/>
    <property type="match status" value="1"/>
</dbReference>
<comment type="caution">
    <text evidence="4">The sequence shown here is derived from an EMBL/GenBank/DDBJ whole genome shotgun (WGS) entry which is preliminary data.</text>
</comment>
<dbReference type="Pfam" id="PF01740">
    <property type="entry name" value="STAS"/>
    <property type="match status" value="1"/>
</dbReference>
<dbReference type="CDD" id="cd07043">
    <property type="entry name" value="STAS_anti-anti-sigma_factors"/>
    <property type="match status" value="1"/>
</dbReference>
<dbReference type="PANTHER" id="PTHR33495">
    <property type="entry name" value="ANTI-SIGMA FACTOR ANTAGONIST TM_1081-RELATED-RELATED"/>
    <property type="match status" value="1"/>
</dbReference>
<evidence type="ECO:0000259" key="3">
    <source>
        <dbReference type="PROSITE" id="PS50801"/>
    </source>
</evidence>
<dbReference type="Gene3D" id="3.30.750.24">
    <property type="entry name" value="STAS domain"/>
    <property type="match status" value="1"/>
</dbReference>
<evidence type="ECO:0000313" key="5">
    <source>
        <dbReference type="Proteomes" id="UP001348149"/>
    </source>
</evidence>
<dbReference type="InterPro" id="IPR002645">
    <property type="entry name" value="STAS_dom"/>
</dbReference>